<name>A0ABT0DK66_9HYPH</name>
<dbReference type="EMBL" id="JALKCG010000001">
    <property type="protein sequence ID" value="MCK0207666.1"/>
    <property type="molecule type" value="Genomic_DNA"/>
</dbReference>
<dbReference type="Proteomes" id="UP001202867">
    <property type="component" value="Unassembled WGS sequence"/>
</dbReference>
<comment type="caution">
    <text evidence="2">The sequence shown here is derived from an EMBL/GenBank/DDBJ whole genome shotgun (WGS) entry which is preliminary data.</text>
</comment>
<organism evidence="2 3">
    <name type="scientific">Ancylobacter koreensis</name>
    <dbReference type="NCBI Taxonomy" id="266121"/>
    <lineage>
        <taxon>Bacteria</taxon>
        <taxon>Pseudomonadati</taxon>
        <taxon>Pseudomonadota</taxon>
        <taxon>Alphaproteobacteria</taxon>
        <taxon>Hyphomicrobiales</taxon>
        <taxon>Xanthobacteraceae</taxon>
        <taxon>Ancylobacter</taxon>
    </lineage>
</organism>
<evidence type="ECO:0000313" key="3">
    <source>
        <dbReference type="Proteomes" id="UP001202867"/>
    </source>
</evidence>
<dbReference type="InterPro" id="IPR006279">
    <property type="entry name" value="SoxD"/>
</dbReference>
<dbReference type="RefSeq" id="WP_247199595.1">
    <property type="nucleotide sequence ID" value="NZ_JALKCG010000001.1"/>
</dbReference>
<dbReference type="Pfam" id="PF04267">
    <property type="entry name" value="SoxD"/>
    <property type="match status" value="1"/>
</dbReference>
<keyword evidence="3" id="KW-1185">Reference proteome</keyword>
<evidence type="ECO:0000313" key="2">
    <source>
        <dbReference type="EMBL" id="MCK0207666.1"/>
    </source>
</evidence>
<proteinExistence type="predicted"/>
<dbReference type="InterPro" id="IPR038561">
    <property type="entry name" value="SoxD_sf"/>
</dbReference>
<protein>
    <submittedName>
        <fullName evidence="2">Sarcosine oxidase subunit delta</fullName>
    </submittedName>
</protein>
<evidence type="ECO:0000256" key="1">
    <source>
        <dbReference type="SAM" id="MobiDB-lite"/>
    </source>
</evidence>
<gene>
    <name evidence="2" type="ORF">MWN33_06420</name>
</gene>
<accession>A0ABT0DK66</accession>
<reference evidence="2 3" key="1">
    <citation type="submission" date="2022-04" db="EMBL/GenBank/DDBJ databases">
        <authorList>
            <person name="Grouzdev D.S."/>
            <person name="Pantiukh K.S."/>
            <person name="Krutkina M.S."/>
        </authorList>
    </citation>
    <scope>NUCLEOTIDE SEQUENCE [LARGE SCALE GENOMIC DNA]</scope>
    <source>
        <strain evidence="2 3">Jip08</strain>
    </source>
</reference>
<reference evidence="3" key="2">
    <citation type="submission" date="2023-07" db="EMBL/GenBank/DDBJ databases">
        <title>Ancylobacter moscoviensis sp. nov., facultatively methylotrophic bacteria from activated sludge and the reclassification of Starkeya novella (Starkey 1934) Kelly et al. 2000 as Ancylobacter novellus comb. nov., Starkeya koreensis Im et al. 2006 as Ancylobacter koreensis comb.nov., Angulomicrobium tetraedrale Vasil'eva et al. 1986 as Ancylobacter tetraedralis comb. nov., Angulomicrobium amanitiforme Fritz et al. 2004 as Ancylobacter amanitiformis comb. nov. and Methylorhabdus multivorans Doronina et al. 1996 as Ancylobacter multivorans comb. nov. and emended description of the genus Ancylobacter.</title>
        <authorList>
            <person name="Doronina N."/>
            <person name="Chemodurova A."/>
            <person name="Grouzdev D."/>
            <person name="Koziaeva V."/>
            <person name="Shi W."/>
            <person name="Wu L."/>
            <person name="Kaparullina E."/>
        </authorList>
    </citation>
    <scope>NUCLEOTIDE SEQUENCE [LARGE SCALE GENOMIC DNA]</scope>
    <source>
        <strain evidence="3">Jip08</strain>
    </source>
</reference>
<feature type="compositionally biased region" description="Basic and acidic residues" evidence="1">
    <location>
        <begin position="78"/>
        <end position="88"/>
    </location>
</feature>
<sequence length="97" mass="10999">MRIPCPYCGARDAHEFAYLGDATLTRPDPAAADAADRFHDYVYLRDNPAGRHQEWWYHANGCRQWLRLTRDTRTHAIEAAEPARRDATQADMPGAAS</sequence>
<feature type="region of interest" description="Disordered" evidence="1">
    <location>
        <begin position="78"/>
        <end position="97"/>
    </location>
</feature>
<dbReference type="Gene3D" id="3.30.2270.10">
    <property type="entry name" value="Folate-binding superfamily"/>
    <property type="match status" value="1"/>
</dbReference>